<sequence length="636" mass="70936">MIDRNAVLPAAWNALVNALCKEAPHLQNTLAPDVARFSRTKATPGVLSAAFTTSLLGYNGSPLEFTVSSAKPQGLACTLDPFLPRYAQRRSAGAFARHCEAITAAPLADPANSLEAVRRMQCASVQPLRFGAWLGRKYAPDAIKTKVYVETPADMAAAPDGLEGPLTAEARRAAGLTLLMVGYYPESADSPREYYYQWHSARITRDDILAVMRLFEGESRFSALMPLLDRALRQQDRRDFPPTTYGFSLGYAPDGNLESFTLFAMAASFFGDNRRVFDGITALLAPDGQAMPLLNRAVSKQVPLQYNVVGFSCDRQGNRSISCTFSPQNAHFEILPCKARETAPLVPLPLAELLAQQCASGAFPSHVRTPDGRWHKDENAFVTAQVLRTLDYNAQTAPHIELALDFLLGCESRPHHFHFWPAGKHPAWMAGQRIDADIDDTAIITELLYRFHRRSLAQAGQTLAQMQAYQVQRVERRLKTTPYPWAECYAFHTWMKDDGDITQLDCCVNTNALILIHALTAAHGSPPPAYPRIIQMLNQAVSWSDGDYNRLNALTPYYAHPHEWLSTLEYARRQGVPQLAPAIDALAAWRLPATNDESPLYRRHDGHFLWTSACLNQFRHLARLSSLEDRYEHLSQ</sequence>
<protein>
    <submittedName>
        <fullName evidence="1">Uncharacterized protein</fullName>
    </submittedName>
</protein>
<proteinExistence type="predicted"/>
<accession>A0A1C3HE19</accession>
<organism evidence="1">
    <name type="scientific">Serratia marcescens</name>
    <dbReference type="NCBI Taxonomy" id="615"/>
    <lineage>
        <taxon>Bacteria</taxon>
        <taxon>Pseudomonadati</taxon>
        <taxon>Pseudomonadota</taxon>
        <taxon>Gammaproteobacteria</taxon>
        <taxon>Enterobacterales</taxon>
        <taxon>Yersiniaceae</taxon>
        <taxon>Serratia</taxon>
    </lineage>
</organism>
<gene>
    <name evidence="1" type="ORF">PWN146_01991</name>
</gene>
<dbReference type="AlphaFoldDB" id="A0A1C3HE19"/>
<evidence type="ECO:0000313" key="1">
    <source>
        <dbReference type="EMBL" id="SAY43300.1"/>
    </source>
</evidence>
<reference evidence="1" key="1">
    <citation type="submission" date="2016-05" db="EMBL/GenBank/DDBJ databases">
        <authorList>
            <person name="Cock P.J.A."/>
            <person name="Cock P.J.A."/>
        </authorList>
    </citation>
    <scope>NUCLEOTIDE SEQUENCE</scope>
    <source>
        <strain evidence="1">PWN146_assembly</strain>
    </source>
</reference>
<name>A0A1C3HE19_SERMA</name>
<dbReference type="EMBL" id="LT575490">
    <property type="protein sequence ID" value="SAY43300.1"/>
    <property type="molecule type" value="Genomic_DNA"/>
</dbReference>